<reference evidence="3 4" key="1">
    <citation type="journal article" date="2018" name="Plant J.">
        <title>Genome sequences of Chlorella sorokiniana UTEX 1602 and Micractinium conductrix SAG 241.80: implications to maltose excretion by a green alga.</title>
        <authorList>
            <person name="Arriola M.B."/>
            <person name="Velmurugan N."/>
            <person name="Zhang Y."/>
            <person name="Plunkett M.H."/>
            <person name="Hondzo H."/>
            <person name="Barney B.M."/>
        </authorList>
    </citation>
    <scope>NUCLEOTIDE SEQUENCE [LARGE SCALE GENOMIC DNA]</scope>
    <source>
        <strain evidence="3 4">SAG 241.80</strain>
    </source>
</reference>
<keyword evidence="4" id="KW-1185">Reference proteome</keyword>
<dbReference type="EMBL" id="LHPF02000006">
    <property type="protein sequence ID" value="PSC73805.1"/>
    <property type="molecule type" value="Genomic_DNA"/>
</dbReference>
<evidence type="ECO:0008006" key="5">
    <source>
        <dbReference type="Google" id="ProtNLM"/>
    </source>
</evidence>
<evidence type="ECO:0000256" key="1">
    <source>
        <dbReference type="SAM" id="MobiDB-lite"/>
    </source>
</evidence>
<feature type="transmembrane region" description="Helical" evidence="2">
    <location>
        <begin position="245"/>
        <end position="264"/>
    </location>
</feature>
<feature type="transmembrane region" description="Helical" evidence="2">
    <location>
        <begin position="6"/>
        <end position="32"/>
    </location>
</feature>
<protein>
    <recommendedName>
        <fullName evidence="5">EamA domain-containing protein</fullName>
    </recommendedName>
</protein>
<dbReference type="Proteomes" id="UP000239649">
    <property type="component" value="Unassembled WGS sequence"/>
</dbReference>
<sequence length="374" mass="38107">MPALRLALLVNLLGLAVLLGGHGVALAGTWLLRHWARSQQRKLAEKASAQAAAVAAEGGQRQAAGHATLDAAATAAGGWPAMLPVAGSRMGAQTARPDSTQQLLAPAVVAHAGSEPPAAPHSATPQLQPPRPDVPLARGLSTRVRQLERRRPQLVRGAALAVLSGSYAVGAACQVAAAGLVDASVVQLVLSFTVVGVALVQRLLLRLALPLALYLCAAAMLAGAAMILVPSLGKGAAGGLEGAGWLGFGLAVVTLLMTIANFITLQASSGLGFTSLGLQLYFLGLSAVVLLPLSLGIDGTHWGAQFGGWAARDWVVLVATSTAVYLGANAALQNATWQLGASTVSLFFGVRWRSSSSSWGAQSSPARCRLRGSA</sequence>
<dbReference type="AlphaFoldDB" id="A0A2P6VI88"/>
<gene>
    <name evidence="3" type="ORF">C2E20_2922</name>
</gene>
<proteinExistence type="predicted"/>
<comment type="caution">
    <text evidence="3">The sequence shown here is derived from an EMBL/GenBank/DDBJ whole genome shotgun (WGS) entry which is preliminary data.</text>
</comment>
<feature type="transmembrane region" description="Helical" evidence="2">
    <location>
        <begin position="183"/>
        <end position="204"/>
    </location>
</feature>
<evidence type="ECO:0000313" key="3">
    <source>
        <dbReference type="EMBL" id="PSC73805.1"/>
    </source>
</evidence>
<keyword evidence="2" id="KW-0812">Transmembrane</keyword>
<keyword evidence="2" id="KW-0472">Membrane</keyword>
<evidence type="ECO:0000313" key="4">
    <source>
        <dbReference type="Proteomes" id="UP000239649"/>
    </source>
</evidence>
<feature type="transmembrane region" description="Helical" evidence="2">
    <location>
        <begin position="276"/>
        <end position="294"/>
    </location>
</feature>
<name>A0A2P6VI88_9CHLO</name>
<organism evidence="3 4">
    <name type="scientific">Micractinium conductrix</name>
    <dbReference type="NCBI Taxonomy" id="554055"/>
    <lineage>
        <taxon>Eukaryota</taxon>
        <taxon>Viridiplantae</taxon>
        <taxon>Chlorophyta</taxon>
        <taxon>core chlorophytes</taxon>
        <taxon>Trebouxiophyceae</taxon>
        <taxon>Chlorellales</taxon>
        <taxon>Chlorellaceae</taxon>
        <taxon>Chlorella clade</taxon>
        <taxon>Micractinium</taxon>
    </lineage>
</organism>
<feature type="transmembrane region" description="Helical" evidence="2">
    <location>
        <begin position="211"/>
        <end position="233"/>
    </location>
</feature>
<feature type="transmembrane region" description="Helical" evidence="2">
    <location>
        <begin position="314"/>
        <end position="332"/>
    </location>
</feature>
<feature type="region of interest" description="Disordered" evidence="1">
    <location>
        <begin position="113"/>
        <end position="136"/>
    </location>
</feature>
<keyword evidence="2" id="KW-1133">Transmembrane helix</keyword>
<feature type="transmembrane region" description="Helical" evidence="2">
    <location>
        <begin position="154"/>
        <end position="177"/>
    </location>
</feature>
<accession>A0A2P6VI88</accession>
<evidence type="ECO:0000256" key="2">
    <source>
        <dbReference type="SAM" id="Phobius"/>
    </source>
</evidence>